<keyword evidence="4" id="KW-1185">Reference proteome</keyword>
<accession>A0A348HGD0</accession>
<dbReference type="RefSeq" id="WP_027705139.1">
    <property type="nucleotide sequence ID" value="NZ_AP018933.1"/>
</dbReference>
<dbReference type="Proteomes" id="UP000267342">
    <property type="component" value="Chromosome"/>
</dbReference>
<dbReference type="AlphaFoldDB" id="A0A348HGD0"/>
<dbReference type="EMBL" id="AP018933">
    <property type="protein sequence ID" value="BBG30682.1"/>
    <property type="molecule type" value="Genomic_DNA"/>
</dbReference>
<keyword evidence="3" id="KW-0808">Transferase</keyword>
<keyword evidence="3" id="KW-0418">Kinase</keyword>
<keyword evidence="2" id="KW-0732">Signal</keyword>
<sequence length="152" mass="16502">MKKMIAAGVLCSMVLPAIAVAEPFDHRPDGPEGRPPMHHQGPERGGPGGPREGGFGPDRGPAPGPMHRGGPRHSMPRDAEALLIGGITYYLLDGLYYQHRGSEYITVAPPPDAATSMTPLDYKGRRYYVQHGHYYSRTPGGQYVEISRPQGL</sequence>
<feature type="compositionally biased region" description="Gly residues" evidence="1">
    <location>
        <begin position="43"/>
        <end position="57"/>
    </location>
</feature>
<reference evidence="3 4" key="1">
    <citation type="submission" date="2018-09" db="EMBL/GenBank/DDBJ databases">
        <title>Zymobacter palmae IAM14233 (=T109) whole genome analysis.</title>
        <authorList>
            <person name="Yanase H."/>
        </authorList>
    </citation>
    <scope>NUCLEOTIDE SEQUENCE [LARGE SCALE GENOMIC DNA]</scope>
    <source>
        <strain evidence="3 4">IAM14233</strain>
    </source>
</reference>
<evidence type="ECO:0000313" key="4">
    <source>
        <dbReference type="Proteomes" id="UP000267342"/>
    </source>
</evidence>
<dbReference type="GO" id="GO:0016301">
    <property type="term" value="F:kinase activity"/>
    <property type="evidence" value="ECO:0007669"/>
    <property type="project" value="UniProtKB-KW"/>
</dbReference>
<feature type="region of interest" description="Disordered" evidence="1">
    <location>
        <begin position="24"/>
        <end position="76"/>
    </location>
</feature>
<feature type="chain" id="PRO_5016757397" evidence="2">
    <location>
        <begin position="22"/>
        <end position="152"/>
    </location>
</feature>
<dbReference type="KEGG" id="zpl:ZBT109_1936"/>
<evidence type="ECO:0000256" key="2">
    <source>
        <dbReference type="SAM" id="SignalP"/>
    </source>
</evidence>
<gene>
    <name evidence="3" type="ORF">ZBT109_1936</name>
</gene>
<proteinExistence type="predicted"/>
<evidence type="ECO:0000256" key="1">
    <source>
        <dbReference type="SAM" id="MobiDB-lite"/>
    </source>
</evidence>
<feature type="signal peptide" evidence="2">
    <location>
        <begin position="1"/>
        <end position="21"/>
    </location>
</feature>
<organism evidence="3 4">
    <name type="scientific">Zymobacter palmae</name>
    <dbReference type="NCBI Taxonomy" id="33074"/>
    <lineage>
        <taxon>Bacteria</taxon>
        <taxon>Pseudomonadati</taxon>
        <taxon>Pseudomonadota</taxon>
        <taxon>Gammaproteobacteria</taxon>
        <taxon>Oceanospirillales</taxon>
        <taxon>Halomonadaceae</taxon>
        <taxon>Zymobacter group</taxon>
        <taxon>Zymobacter</taxon>
    </lineage>
</organism>
<name>A0A348HGD0_9GAMM</name>
<evidence type="ECO:0000313" key="3">
    <source>
        <dbReference type="EMBL" id="BBG30682.1"/>
    </source>
</evidence>
<protein>
    <submittedName>
        <fullName evidence="3">Pyridoxal/pyridoxine/pyridoxamine kinase</fullName>
    </submittedName>
</protein>
<dbReference type="OrthoDB" id="7068235at2"/>